<dbReference type="InterPro" id="IPR043128">
    <property type="entry name" value="Rev_trsase/Diguanyl_cyclase"/>
</dbReference>
<sequence>MLLHKHYSENDSDFIVAQMDKDIIWIGAGENEVASGFETVSRIFLSYRGLLPKCILEEEEMEVQQISGNAYLCSGRLWIRTDPETQVYLRVHQRFTFAFRWQENGPKCTYIHISNPYEEMKADESGFPIDMAYQSYLYMKEQLDAYKKQIQAQTEVLKRMSYKDMLTGVYNRNKFIMKIEEDGCLERQHLGLAYFDLNGLKTVNDIQGHSAGDKLICSMVSHLWRVFEKQVYRTGGDEFVVIEEVLSETAFLKKLWEVKKAMAADGISFAMGISWRTENCCIKEQFEEADRNMYEEKRMFYSRNGEYV</sequence>
<dbReference type="NCBIfam" id="TIGR00254">
    <property type="entry name" value="GGDEF"/>
    <property type="match status" value="1"/>
</dbReference>
<dbReference type="PROSITE" id="PS50887">
    <property type="entry name" value="GGDEF"/>
    <property type="match status" value="1"/>
</dbReference>
<protein>
    <submittedName>
        <fullName evidence="2">Diguanylate cyclase</fullName>
    </submittedName>
</protein>
<dbReference type="RefSeq" id="WP_205134395.1">
    <property type="nucleotide sequence ID" value="NZ_JACSNT010000018.1"/>
</dbReference>
<name>A0ABS2GC47_9FIRM</name>
<evidence type="ECO:0000313" key="3">
    <source>
        <dbReference type="Proteomes" id="UP000729290"/>
    </source>
</evidence>
<feature type="domain" description="GGDEF" evidence="1">
    <location>
        <begin position="188"/>
        <end position="308"/>
    </location>
</feature>
<dbReference type="InterPro" id="IPR000160">
    <property type="entry name" value="GGDEF_dom"/>
</dbReference>
<dbReference type="PANTHER" id="PTHR45138:SF9">
    <property type="entry name" value="DIGUANYLATE CYCLASE DGCM-RELATED"/>
    <property type="match status" value="1"/>
</dbReference>
<dbReference type="SMART" id="SM00267">
    <property type="entry name" value="GGDEF"/>
    <property type="match status" value="1"/>
</dbReference>
<gene>
    <name evidence="2" type="ORF">H9X83_11300</name>
</gene>
<dbReference type="CDD" id="cd01949">
    <property type="entry name" value="GGDEF"/>
    <property type="match status" value="1"/>
</dbReference>
<dbReference type="Proteomes" id="UP000729290">
    <property type="component" value="Unassembled WGS sequence"/>
</dbReference>
<organism evidence="2 3">
    <name type="scientific">Anaerotignum lactatifermentans</name>
    <dbReference type="NCBI Taxonomy" id="160404"/>
    <lineage>
        <taxon>Bacteria</taxon>
        <taxon>Bacillati</taxon>
        <taxon>Bacillota</taxon>
        <taxon>Clostridia</taxon>
        <taxon>Lachnospirales</taxon>
        <taxon>Anaerotignaceae</taxon>
        <taxon>Anaerotignum</taxon>
    </lineage>
</organism>
<dbReference type="InterPro" id="IPR050469">
    <property type="entry name" value="Diguanylate_Cyclase"/>
</dbReference>
<evidence type="ECO:0000313" key="2">
    <source>
        <dbReference type="EMBL" id="MBM6878735.1"/>
    </source>
</evidence>
<dbReference type="InterPro" id="IPR032710">
    <property type="entry name" value="NTF2-like_dom_sf"/>
</dbReference>
<dbReference type="EMBL" id="JACSNV010000020">
    <property type="protein sequence ID" value="MBM6878735.1"/>
    <property type="molecule type" value="Genomic_DNA"/>
</dbReference>
<keyword evidence="3" id="KW-1185">Reference proteome</keyword>
<evidence type="ECO:0000259" key="1">
    <source>
        <dbReference type="PROSITE" id="PS50887"/>
    </source>
</evidence>
<dbReference type="Gene3D" id="3.10.450.50">
    <property type="match status" value="1"/>
</dbReference>
<dbReference type="PANTHER" id="PTHR45138">
    <property type="entry name" value="REGULATORY COMPONENTS OF SENSORY TRANSDUCTION SYSTEM"/>
    <property type="match status" value="1"/>
</dbReference>
<comment type="caution">
    <text evidence="2">The sequence shown here is derived from an EMBL/GenBank/DDBJ whole genome shotgun (WGS) entry which is preliminary data.</text>
</comment>
<proteinExistence type="predicted"/>
<accession>A0ABS2GC47</accession>
<dbReference type="InterPro" id="IPR029787">
    <property type="entry name" value="Nucleotide_cyclase"/>
</dbReference>
<dbReference type="SUPFAM" id="SSF55073">
    <property type="entry name" value="Nucleotide cyclase"/>
    <property type="match status" value="1"/>
</dbReference>
<reference evidence="2 3" key="1">
    <citation type="journal article" date="2021" name="Sci. Rep.">
        <title>The distribution of antibiotic resistance genes in chicken gut microbiota commensals.</title>
        <authorList>
            <person name="Juricova H."/>
            <person name="Matiasovicova J."/>
            <person name="Kubasova T."/>
            <person name="Cejkova D."/>
            <person name="Rychlik I."/>
        </authorList>
    </citation>
    <scope>NUCLEOTIDE SEQUENCE [LARGE SCALE GENOMIC DNA]</scope>
    <source>
        <strain evidence="2 3">An431b</strain>
    </source>
</reference>
<dbReference type="Gene3D" id="3.30.70.270">
    <property type="match status" value="1"/>
</dbReference>
<dbReference type="Pfam" id="PF00990">
    <property type="entry name" value="GGDEF"/>
    <property type="match status" value="1"/>
</dbReference>
<dbReference type="SUPFAM" id="SSF54427">
    <property type="entry name" value="NTF2-like"/>
    <property type="match status" value="1"/>
</dbReference>